<reference evidence="2" key="1">
    <citation type="submission" date="2020-05" db="UniProtKB">
        <authorList>
            <consortium name="EnsemblMetazoa"/>
        </authorList>
    </citation>
    <scope>IDENTIFICATION</scope>
    <source>
        <strain evidence="2">Jacobina</strain>
    </source>
</reference>
<dbReference type="EMBL" id="AJWK01031301">
    <property type="status" value="NOT_ANNOTATED_CDS"/>
    <property type="molecule type" value="Genomic_DNA"/>
</dbReference>
<organism evidence="2 3">
    <name type="scientific">Lutzomyia longipalpis</name>
    <name type="common">Sand fly</name>
    <dbReference type="NCBI Taxonomy" id="7200"/>
    <lineage>
        <taxon>Eukaryota</taxon>
        <taxon>Metazoa</taxon>
        <taxon>Ecdysozoa</taxon>
        <taxon>Arthropoda</taxon>
        <taxon>Hexapoda</taxon>
        <taxon>Insecta</taxon>
        <taxon>Pterygota</taxon>
        <taxon>Neoptera</taxon>
        <taxon>Endopterygota</taxon>
        <taxon>Diptera</taxon>
        <taxon>Nematocera</taxon>
        <taxon>Psychodoidea</taxon>
        <taxon>Psychodidae</taxon>
        <taxon>Lutzomyia</taxon>
        <taxon>Lutzomyia</taxon>
    </lineage>
</organism>
<sequence>MIGKVQRLQRWRHKLGLPYLLDVYIAITAFYLVNSNDSLRLTEVRIPNHIVRDSPARLECHYDLDGEALYSSDCDDEMKTNLYSTSKIPTGMMTIWHI</sequence>
<dbReference type="EMBL" id="AJWK01031303">
    <property type="status" value="NOT_ANNOTATED_CDS"/>
    <property type="molecule type" value="Genomic_DNA"/>
</dbReference>
<dbReference type="VEuPathDB" id="VectorBase:LLOJ009140"/>
<keyword evidence="3" id="KW-1185">Reference proteome</keyword>
<dbReference type="Proteomes" id="UP000092461">
    <property type="component" value="Unassembled WGS sequence"/>
</dbReference>
<accession>A0A1B0CVV5</accession>
<evidence type="ECO:0000256" key="1">
    <source>
        <dbReference type="SAM" id="Phobius"/>
    </source>
</evidence>
<dbReference type="AlphaFoldDB" id="A0A1B0CVV5"/>
<keyword evidence="1" id="KW-0812">Transmembrane</keyword>
<feature type="transmembrane region" description="Helical" evidence="1">
    <location>
        <begin position="15"/>
        <end position="33"/>
    </location>
</feature>
<keyword evidence="1" id="KW-1133">Transmembrane helix</keyword>
<dbReference type="EnsemblMetazoa" id="LLOJ009140-RA">
    <property type="protein sequence ID" value="LLOJ009140-PA"/>
    <property type="gene ID" value="LLOJ009140"/>
</dbReference>
<proteinExistence type="predicted"/>
<dbReference type="EMBL" id="AJWK01031302">
    <property type="status" value="NOT_ANNOTATED_CDS"/>
    <property type="molecule type" value="Genomic_DNA"/>
</dbReference>
<protein>
    <submittedName>
        <fullName evidence="2">Uncharacterized protein</fullName>
    </submittedName>
</protein>
<evidence type="ECO:0000313" key="3">
    <source>
        <dbReference type="Proteomes" id="UP000092461"/>
    </source>
</evidence>
<name>A0A1B0CVV5_LUTLO</name>
<evidence type="ECO:0000313" key="2">
    <source>
        <dbReference type="EnsemblMetazoa" id="LLOJ009140-PA"/>
    </source>
</evidence>
<dbReference type="EMBL" id="AJWK01031304">
    <property type="status" value="NOT_ANNOTATED_CDS"/>
    <property type="molecule type" value="Genomic_DNA"/>
</dbReference>
<keyword evidence="1" id="KW-0472">Membrane</keyword>